<reference evidence="2 3" key="1">
    <citation type="journal article" date="2007" name="Nature">
        <title>Evolution of genes and genomes on the Drosophila phylogeny.</title>
        <authorList>
            <consortium name="Drosophila 12 Genomes Consortium"/>
            <person name="Clark A.G."/>
            <person name="Eisen M.B."/>
            <person name="Smith D.R."/>
            <person name="Bergman C.M."/>
            <person name="Oliver B."/>
            <person name="Markow T.A."/>
            <person name="Kaufman T.C."/>
            <person name="Kellis M."/>
            <person name="Gelbart W."/>
            <person name="Iyer V.N."/>
            <person name="Pollard D.A."/>
            <person name="Sackton T.B."/>
            <person name="Larracuente A.M."/>
            <person name="Singh N.D."/>
            <person name="Abad J.P."/>
            <person name="Abt D.N."/>
            <person name="Adryan B."/>
            <person name="Aguade M."/>
            <person name="Akashi H."/>
            <person name="Anderson W.W."/>
            <person name="Aquadro C.F."/>
            <person name="Ardell D.H."/>
            <person name="Arguello R."/>
            <person name="Artieri C.G."/>
            <person name="Barbash D.A."/>
            <person name="Barker D."/>
            <person name="Barsanti P."/>
            <person name="Batterham P."/>
            <person name="Batzoglou S."/>
            <person name="Begun D."/>
            <person name="Bhutkar A."/>
            <person name="Blanco E."/>
            <person name="Bosak S.A."/>
            <person name="Bradley R.K."/>
            <person name="Brand A.D."/>
            <person name="Brent M.R."/>
            <person name="Brooks A.N."/>
            <person name="Brown R.H."/>
            <person name="Butlin R.K."/>
            <person name="Caggese C."/>
            <person name="Calvi B.R."/>
            <person name="Bernardo de Carvalho A."/>
            <person name="Caspi A."/>
            <person name="Castrezana S."/>
            <person name="Celniker S.E."/>
            <person name="Chang J.L."/>
            <person name="Chapple C."/>
            <person name="Chatterji S."/>
            <person name="Chinwalla A."/>
            <person name="Civetta A."/>
            <person name="Clifton S.W."/>
            <person name="Comeron J.M."/>
            <person name="Costello J.C."/>
            <person name="Coyne J.A."/>
            <person name="Daub J."/>
            <person name="David R.G."/>
            <person name="Delcher A.L."/>
            <person name="Delehaunty K."/>
            <person name="Do C.B."/>
            <person name="Ebling H."/>
            <person name="Edwards K."/>
            <person name="Eickbush T."/>
            <person name="Evans J.D."/>
            <person name="Filipski A."/>
            <person name="Findeiss S."/>
            <person name="Freyhult E."/>
            <person name="Fulton L."/>
            <person name="Fulton R."/>
            <person name="Garcia A.C."/>
            <person name="Gardiner A."/>
            <person name="Garfield D.A."/>
            <person name="Garvin B.E."/>
            <person name="Gibson G."/>
            <person name="Gilbert D."/>
            <person name="Gnerre S."/>
            <person name="Godfrey J."/>
            <person name="Good R."/>
            <person name="Gotea V."/>
            <person name="Gravely B."/>
            <person name="Greenberg A.J."/>
            <person name="Griffiths-Jones S."/>
            <person name="Gross S."/>
            <person name="Guigo R."/>
            <person name="Gustafson E.A."/>
            <person name="Haerty W."/>
            <person name="Hahn M.W."/>
            <person name="Halligan D.L."/>
            <person name="Halpern A.L."/>
            <person name="Halter G.M."/>
            <person name="Han M.V."/>
            <person name="Heger A."/>
            <person name="Hillier L."/>
            <person name="Hinrichs A.S."/>
            <person name="Holmes I."/>
            <person name="Hoskins R.A."/>
            <person name="Hubisz M.J."/>
            <person name="Hultmark D."/>
            <person name="Huntley M.A."/>
            <person name="Jaffe D.B."/>
            <person name="Jagadeeshan S."/>
            <person name="Jeck W.R."/>
            <person name="Johnson J."/>
            <person name="Jones C.D."/>
            <person name="Jordan W.C."/>
            <person name="Karpen G.H."/>
            <person name="Kataoka E."/>
            <person name="Keightley P.D."/>
            <person name="Kheradpour P."/>
            <person name="Kirkness E.F."/>
            <person name="Koerich L.B."/>
            <person name="Kristiansen K."/>
            <person name="Kudrna D."/>
            <person name="Kulathinal R.J."/>
            <person name="Kumar S."/>
            <person name="Kwok R."/>
            <person name="Lander E."/>
            <person name="Langley C.H."/>
            <person name="Lapoint R."/>
            <person name="Lazzaro B.P."/>
            <person name="Lee S.J."/>
            <person name="Levesque L."/>
            <person name="Li R."/>
            <person name="Lin C.F."/>
            <person name="Lin M.F."/>
            <person name="Lindblad-Toh K."/>
            <person name="Llopart A."/>
            <person name="Long M."/>
            <person name="Low L."/>
            <person name="Lozovsky E."/>
            <person name="Lu J."/>
            <person name="Luo M."/>
            <person name="Machado C.A."/>
            <person name="Makalowski W."/>
            <person name="Marzo M."/>
            <person name="Matsuda M."/>
            <person name="Matzkin L."/>
            <person name="McAllister B."/>
            <person name="McBride C.S."/>
            <person name="McKernan B."/>
            <person name="McKernan K."/>
            <person name="Mendez-Lago M."/>
            <person name="Minx P."/>
            <person name="Mollenhauer M.U."/>
            <person name="Montooth K."/>
            <person name="Mount S.M."/>
            <person name="Mu X."/>
            <person name="Myers E."/>
            <person name="Negre B."/>
            <person name="Newfeld S."/>
            <person name="Nielsen R."/>
            <person name="Noor M.A."/>
            <person name="O'Grady P."/>
            <person name="Pachter L."/>
            <person name="Papaceit M."/>
            <person name="Parisi M.J."/>
            <person name="Parisi M."/>
            <person name="Parts L."/>
            <person name="Pedersen J.S."/>
            <person name="Pesole G."/>
            <person name="Phillippy A.M."/>
            <person name="Ponting C.P."/>
            <person name="Pop M."/>
            <person name="Porcelli D."/>
            <person name="Powell J.R."/>
            <person name="Prohaska S."/>
            <person name="Pruitt K."/>
            <person name="Puig M."/>
            <person name="Quesneville H."/>
            <person name="Ram K.R."/>
            <person name="Rand D."/>
            <person name="Rasmussen M.D."/>
            <person name="Reed L.K."/>
            <person name="Reenan R."/>
            <person name="Reily A."/>
            <person name="Remington K.A."/>
            <person name="Rieger T.T."/>
            <person name="Ritchie M.G."/>
            <person name="Robin C."/>
            <person name="Rogers Y.H."/>
            <person name="Rohde C."/>
            <person name="Rozas J."/>
            <person name="Rubenfield M.J."/>
            <person name="Ruiz A."/>
            <person name="Russo S."/>
            <person name="Salzberg S.L."/>
            <person name="Sanchez-Gracia A."/>
            <person name="Saranga D.J."/>
            <person name="Sato H."/>
            <person name="Schaeffer S.W."/>
            <person name="Schatz M.C."/>
            <person name="Schlenke T."/>
            <person name="Schwartz R."/>
            <person name="Segarra C."/>
            <person name="Singh R.S."/>
            <person name="Sirot L."/>
            <person name="Sirota M."/>
            <person name="Sisneros N.B."/>
            <person name="Smith C.D."/>
            <person name="Smith T.F."/>
            <person name="Spieth J."/>
            <person name="Stage D.E."/>
            <person name="Stark A."/>
            <person name="Stephan W."/>
            <person name="Strausberg R.L."/>
            <person name="Strempel S."/>
            <person name="Sturgill D."/>
            <person name="Sutton G."/>
            <person name="Sutton G.G."/>
            <person name="Tao W."/>
            <person name="Teichmann S."/>
            <person name="Tobari Y.N."/>
            <person name="Tomimura Y."/>
            <person name="Tsolas J.M."/>
            <person name="Valente V.L."/>
            <person name="Venter E."/>
            <person name="Venter J.C."/>
            <person name="Vicario S."/>
            <person name="Vieira F.G."/>
            <person name="Vilella A.J."/>
            <person name="Villasante A."/>
            <person name="Walenz B."/>
            <person name="Wang J."/>
            <person name="Wasserman M."/>
            <person name="Watts T."/>
            <person name="Wilson D."/>
            <person name="Wilson R.K."/>
            <person name="Wing R.A."/>
            <person name="Wolfner M.F."/>
            <person name="Wong A."/>
            <person name="Wong G.K."/>
            <person name="Wu C.I."/>
            <person name="Wu G."/>
            <person name="Yamamoto D."/>
            <person name="Yang H.P."/>
            <person name="Yang S.P."/>
            <person name="Yorke J.A."/>
            <person name="Yoshida K."/>
            <person name="Zdobnov E."/>
            <person name="Zhang P."/>
            <person name="Zhang Y."/>
            <person name="Zimin A.V."/>
            <person name="Baldwin J."/>
            <person name="Abdouelleil A."/>
            <person name="Abdulkadir J."/>
            <person name="Abebe A."/>
            <person name="Abera B."/>
            <person name="Abreu J."/>
            <person name="Acer S.C."/>
            <person name="Aftuck L."/>
            <person name="Alexander A."/>
            <person name="An P."/>
            <person name="Anderson E."/>
            <person name="Anderson S."/>
            <person name="Arachi H."/>
            <person name="Azer M."/>
            <person name="Bachantsang P."/>
            <person name="Barry A."/>
            <person name="Bayul T."/>
            <person name="Berlin A."/>
            <person name="Bessette D."/>
            <person name="Bloom T."/>
            <person name="Blye J."/>
            <person name="Boguslavskiy L."/>
            <person name="Bonnet C."/>
            <person name="Boukhgalter B."/>
            <person name="Bourzgui I."/>
            <person name="Brown A."/>
            <person name="Cahill P."/>
            <person name="Channer S."/>
            <person name="Cheshatsang Y."/>
            <person name="Chuda L."/>
            <person name="Citroen M."/>
            <person name="Collymore A."/>
            <person name="Cooke P."/>
            <person name="Costello M."/>
            <person name="D'Aco K."/>
            <person name="Daza R."/>
            <person name="De Haan G."/>
            <person name="DeGray S."/>
            <person name="DeMaso C."/>
            <person name="Dhargay N."/>
            <person name="Dooley K."/>
            <person name="Dooley E."/>
            <person name="Doricent M."/>
            <person name="Dorje P."/>
            <person name="Dorjee K."/>
            <person name="Dupes A."/>
            <person name="Elong R."/>
            <person name="Falk J."/>
            <person name="Farina A."/>
            <person name="Faro S."/>
            <person name="Ferguson D."/>
            <person name="Fisher S."/>
            <person name="Foley C.D."/>
            <person name="Franke A."/>
            <person name="Friedrich D."/>
            <person name="Gadbois L."/>
            <person name="Gearin G."/>
            <person name="Gearin C.R."/>
            <person name="Giannoukos G."/>
            <person name="Goode T."/>
            <person name="Graham J."/>
            <person name="Grandbois E."/>
            <person name="Grewal S."/>
            <person name="Gyaltsen K."/>
            <person name="Hafez N."/>
            <person name="Hagos B."/>
            <person name="Hall J."/>
            <person name="Henson C."/>
            <person name="Hollinger A."/>
            <person name="Honan T."/>
            <person name="Huard M.D."/>
            <person name="Hughes L."/>
            <person name="Hurhula B."/>
            <person name="Husby M.E."/>
            <person name="Kamat A."/>
            <person name="Kanga B."/>
            <person name="Kashin S."/>
            <person name="Khazanovich D."/>
            <person name="Kisner P."/>
            <person name="Lance K."/>
            <person name="Lara M."/>
            <person name="Lee W."/>
            <person name="Lennon N."/>
            <person name="Letendre F."/>
            <person name="LeVine R."/>
            <person name="Lipovsky A."/>
            <person name="Liu X."/>
            <person name="Liu J."/>
            <person name="Liu S."/>
            <person name="Lokyitsang T."/>
            <person name="Lokyitsang Y."/>
            <person name="Lubonja R."/>
            <person name="Lui A."/>
            <person name="MacDonald P."/>
            <person name="Magnisalis V."/>
            <person name="Maru K."/>
            <person name="Matthews C."/>
            <person name="McCusker W."/>
            <person name="McDonough S."/>
            <person name="Mehta T."/>
            <person name="Meldrim J."/>
            <person name="Meneus L."/>
            <person name="Mihai O."/>
            <person name="Mihalev A."/>
            <person name="Mihova T."/>
            <person name="Mittelman R."/>
            <person name="Mlenga V."/>
            <person name="Montmayeur A."/>
            <person name="Mulrain L."/>
            <person name="Navidi A."/>
            <person name="Naylor J."/>
            <person name="Negash T."/>
            <person name="Nguyen T."/>
            <person name="Nguyen N."/>
            <person name="Nicol R."/>
            <person name="Norbu C."/>
            <person name="Norbu N."/>
            <person name="Novod N."/>
            <person name="O'Neill B."/>
            <person name="Osman S."/>
            <person name="Markiewicz E."/>
            <person name="Oyono O.L."/>
            <person name="Patti C."/>
            <person name="Phunkhang P."/>
            <person name="Pierre F."/>
            <person name="Priest M."/>
            <person name="Raghuraman S."/>
            <person name="Rege F."/>
            <person name="Reyes R."/>
            <person name="Rise C."/>
            <person name="Rogov P."/>
            <person name="Ross K."/>
            <person name="Ryan E."/>
            <person name="Settipalli S."/>
            <person name="Shea T."/>
            <person name="Sherpa N."/>
            <person name="Shi L."/>
            <person name="Shih D."/>
            <person name="Sparrow T."/>
            <person name="Spaulding J."/>
            <person name="Stalker J."/>
            <person name="Stange-Thomann N."/>
            <person name="Stavropoulos S."/>
            <person name="Stone C."/>
            <person name="Strader C."/>
            <person name="Tesfaye S."/>
            <person name="Thomson T."/>
            <person name="Thoulutsang Y."/>
            <person name="Thoulutsang D."/>
            <person name="Topham K."/>
            <person name="Topping I."/>
            <person name="Tsamla T."/>
            <person name="Vassiliev H."/>
            <person name="Vo A."/>
            <person name="Wangchuk T."/>
            <person name="Wangdi T."/>
            <person name="Weiand M."/>
            <person name="Wilkinson J."/>
            <person name="Wilson A."/>
            <person name="Yadav S."/>
            <person name="Young G."/>
            <person name="Yu Q."/>
            <person name="Zembek L."/>
            <person name="Zhong D."/>
            <person name="Zimmer A."/>
            <person name="Zwirko Z."/>
            <person name="Jaffe D.B."/>
            <person name="Alvarez P."/>
            <person name="Brockman W."/>
            <person name="Butler J."/>
            <person name="Chin C."/>
            <person name="Gnerre S."/>
            <person name="Grabherr M."/>
            <person name="Kleber M."/>
            <person name="Mauceli E."/>
            <person name="MacCallum I."/>
        </authorList>
    </citation>
    <scope>NUCLEOTIDE SEQUENCE [LARGE SCALE GENOMIC DNA]</scope>
    <source>
        <strain evidence="3">MSH-3 / Tucson 14011-0111.49</strain>
    </source>
</reference>
<evidence type="ECO:0000313" key="3">
    <source>
        <dbReference type="Proteomes" id="UP000008744"/>
    </source>
</evidence>
<feature type="compositionally biased region" description="Acidic residues" evidence="1">
    <location>
        <begin position="12"/>
        <end position="25"/>
    </location>
</feature>
<protein>
    <submittedName>
        <fullName evidence="2">GL12964</fullName>
    </submittedName>
</protein>
<evidence type="ECO:0000313" key="2">
    <source>
        <dbReference type="EMBL" id="EDW26470.1"/>
    </source>
</evidence>
<name>B4GVI3_DROPE</name>
<evidence type="ECO:0000256" key="1">
    <source>
        <dbReference type="SAM" id="MobiDB-lite"/>
    </source>
</evidence>
<dbReference type="Proteomes" id="UP000008744">
    <property type="component" value="Unassembled WGS sequence"/>
</dbReference>
<organism evidence="3">
    <name type="scientific">Drosophila persimilis</name>
    <name type="common">Fruit fly</name>
    <dbReference type="NCBI Taxonomy" id="7234"/>
    <lineage>
        <taxon>Eukaryota</taxon>
        <taxon>Metazoa</taxon>
        <taxon>Ecdysozoa</taxon>
        <taxon>Arthropoda</taxon>
        <taxon>Hexapoda</taxon>
        <taxon>Insecta</taxon>
        <taxon>Pterygota</taxon>
        <taxon>Neoptera</taxon>
        <taxon>Endopterygota</taxon>
        <taxon>Diptera</taxon>
        <taxon>Brachycera</taxon>
        <taxon>Muscomorpha</taxon>
        <taxon>Ephydroidea</taxon>
        <taxon>Drosophilidae</taxon>
        <taxon>Drosophila</taxon>
        <taxon>Sophophora</taxon>
    </lineage>
</organism>
<proteinExistence type="predicted"/>
<feature type="compositionally biased region" description="Basic and acidic residues" evidence="1">
    <location>
        <begin position="1"/>
        <end position="11"/>
    </location>
</feature>
<accession>B4GVI3</accession>
<feature type="compositionally biased region" description="Acidic residues" evidence="1">
    <location>
        <begin position="73"/>
        <end position="100"/>
    </location>
</feature>
<feature type="region of interest" description="Disordered" evidence="1">
    <location>
        <begin position="1"/>
        <end position="100"/>
    </location>
</feature>
<sequence>MPERRVSQRDVDEIEIESDEEEENLEQGVGLSVQSTRNRRHSPPPMSRGGRRIAGKIPNGNQNERTPDRLHDDDEDAIFEDHGEENDDDEVDEGDIELLD</sequence>
<dbReference type="EMBL" id="CH479192">
    <property type="protein sequence ID" value="EDW26470.1"/>
    <property type="molecule type" value="Genomic_DNA"/>
</dbReference>
<dbReference type="AlphaFoldDB" id="B4GVI3"/>
<gene>
    <name evidence="2" type="primary">Dper\GL12964</name>
    <name evidence="2" type="ORF">Dper_GL12964</name>
</gene>
<dbReference type="PhylomeDB" id="B4GVI3"/>
<dbReference type="HOGENOM" id="CLU_2199647_0_0_1"/>
<keyword evidence="3" id="KW-1185">Reference proteome</keyword>